<dbReference type="InterPro" id="IPR057574">
    <property type="entry name" value="nSTAND_NTPase5_dom"/>
</dbReference>
<dbReference type="SUPFAM" id="SSF48452">
    <property type="entry name" value="TPR-like"/>
    <property type="match status" value="5"/>
</dbReference>
<dbReference type="InterPro" id="IPR011990">
    <property type="entry name" value="TPR-like_helical_dom_sf"/>
</dbReference>
<proteinExistence type="predicted"/>
<dbReference type="EMBL" id="CP072385">
    <property type="protein sequence ID" value="QUC10826.1"/>
    <property type="molecule type" value="Genomic_DNA"/>
</dbReference>
<dbReference type="PANTHER" id="PTHR19959:SF119">
    <property type="entry name" value="FUNGAL LIPASE-LIKE DOMAIN-CONTAINING PROTEIN"/>
    <property type="match status" value="1"/>
</dbReference>
<reference evidence="2" key="1">
    <citation type="submission" date="2021-03" db="EMBL/GenBank/DDBJ databases">
        <title>Human Oral Microbial Genomes.</title>
        <authorList>
            <person name="Johnston C.D."/>
            <person name="Chen T."/>
            <person name="Dewhirst F.E."/>
        </authorList>
    </citation>
    <scope>NUCLEOTIDE SEQUENCE</scope>
    <source>
        <strain evidence="2">F0714</strain>
    </source>
</reference>
<sequence>MSPRDSMVRRTRWDSVADPARLAEYVPTGAVTYMIPSRNRRELPGPDSRPAEEKAKAIFELMAKLDIRYVLEPADSRPGAQFVRPVEEVFRASGQGTCLDLCVAFSSAALDAGLHPMILTVTKSDKDCHSIVLIPLHRTWSASGRPEPVADHEVVREPFLLDDMPLKAMVYRTATGSGELLAIDVQQVSRKLDGAPFGDWESALDRGADFLTGATGWDWDVCVDIGALRGAMAAPHSVYAPPRARVLEPGYLKPAPGATRSPLQLIKARTGIVPFTGRDKLMELTDWANAQPREGLEDLAVAVVTGVGGSGKTRLAAELCSNLEKNGWVAGFIPKTTKLSEAELAWLTRVESHLLLVLDYAEESHKEELTRLLRRLRERGAPTRVVLTARSAGAWLDDLLEDDVLSGAMAQGLRRFELPRQAEASTKMAKRAARRFARYLETPEPTDVEIPQNSRWTTLDFVLHGWLIASEVGAADLPSSREKLYEDILRREITYWQDEAVLQGMAKVSEATLRTSAAALSLIGPRTVSETADVLSRLPDWTDINLRKTYAELLSKVLADPGDAYVLRPDPVAEKLVVEVFVDDGETLDDPEELLNKVLPPSPLSDSRLNEATCPPAITRKAEAHKTQSKHACEAITRCTSQGDAPAAQLAHSALRCRQHLWKSGLEVALKQGGPFVTALEDALKDGMNIPAAEIADSIPSRHAHLRGLAVTAMTRDQEKDMTPTERAAYVNNLSNRLSGVGDRGGALEAIQEAVRIRRGLAEKNATAFNPSLAGSLNNLSNRLSGVGDRGGALKAAREAVGIRRGLAEENPAVFNPDLAMSLGNLSAMLSGVGDRGGALEAIREAVGIYRGLAEENPAVFNPSLALSLGNLSAMLSGVGDRGGALEAIREAIGIYRGLAEENPAVFNPDLAMSLNNLSNHLAEVGNRRNALKAAREAVGIWCGLAEENPAAFNPDLAMSLNNLSNRLSGVGDREGALKAAREAVGIRRGLAEENPAVFNPDLAMSLNNLSVMLSGVGDREGALKAAREAVGIRRGLAEENPAVFNPDLAMSLNNLSDWLADVGDREGALKAIREAIGIRRRLAEENPAAFNPDLAMSLNNLSNHLAEVGNRRNALKAAREAVGIWCGLAEENPAAFNPSLALSLNNLSNRLSGVGDREGALKAAREAVRIRRGLAEENPAVFNPDLAMSLNNLSVMLSGVGDRGGALEAIREAVRIYRGLAEENPAAFNPDLAMSLNNLSAQLAEMGDREGALKAIREAVGIRRRLAEENPAAFNPDLAMSLNNLSVQLADVGDREGALKAARKAVGIYRGIADENPAAFTPNLAASLNNLSAQLAEMGDREGALEAIREAVGIRRRLAEENPAAFNLDLAMSLNNLSICLSGVDDRKGALKAIREAVEIQHRLAEGNPAAFNPDLAASLNNLSARLAEVADTEGALKAIREAVEIYCRLAKKNPAAFEADLIRSVNTLARILTKTGETEKALRCFTDDTENFPTGLQARLWLARARWQGETGGVDDLCRAAELADSRDDPRLLGRVRRAIAETASEWRVAIPAEQWEELPDWATYDLNERLETLQAWLQCTNWDERARLLRSAWPAPTENDAALARAAAERYIDVPGISDLADVVEAIADQGLEPVLSEMQAIYEAGVLVGGWRAAHAERKGRQYLKKHQTMVGNPHCREVLQRLGLSDDERGSLLALLDLATVSSVDLAYDVAEDLEDADDAIRDFIDAANIPGMYCVLRVRPDLTEATPHGRFAAALCAYLTGHPEEGRRYLDLIGTSANPDDRESFRRCVHTLGRDPDYTDALAPVAEWLRTG</sequence>
<feature type="domain" description="Novel STAND NTPase 5" evidence="1">
    <location>
        <begin position="298"/>
        <end position="391"/>
    </location>
</feature>
<accession>A0AB37I0U7</accession>
<organism evidence="2 3">
    <name type="scientific">Arachnia propionica</name>
    <dbReference type="NCBI Taxonomy" id="1750"/>
    <lineage>
        <taxon>Bacteria</taxon>
        <taxon>Bacillati</taxon>
        <taxon>Actinomycetota</taxon>
        <taxon>Actinomycetes</taxon>
        <taxon>Propionibacteriales</taxon>
        <taxon>Propionibacteriaceae</taxon>
        <taxon>Arachnia</taxon>
    </lineage>
</organism>
<gene>
    <name evidence="2" type="ORF">J5A53_13850</name>
</gene>
<dbReference type="InterPro" id="IPR019734">
    <property type="entry name" value="TPR_rpt"/>
</dbReference>
<dbReference type="PANTHER" id="PTHR19959">
    <property type="entry name" value="KINESIN LIGHT CHAIN"/>
    <property type="match status" value="1"/>
</dbReference>
<evidence type="ECO:0000313" key="3">
    <source>
        <dbReference type="Proteomes" id="UP000677180"/>
    </source>
</evidence>
<dbReference type="Proteomes" id="UP000677180">
    <property type="component" value="Chromosome"/>
</dbReference>
<dbReference type="SUPFAM" id="SSF52540">
    <property type="entry name" value="P-loop containing nucleoside triphosphate hydrolases"/>
    <property type="match status" value="1"/>
</dbReference>
<evidence type="ECO:0000259" key="1">
    <source>
        <dbReference type="Pfam" id="PF25199"/>
    </source>
</evidence>
<dbReference type="SMART" id="SM00028">
    <property type="entry name" value="TPR"/>
    <property type="match status" value="11"/>
</dbReference>
<dbReference type="Gene3D" id="1.25.40.10">
    <property type="entry name" value="Tetratricopeptide repeat domain"/>
    <property type="match status" value="6"/>
</dbReference>
<name>A0AB37I0U7_9ACTN</name>
<protein>
    <submittedName>
        <fullName evidence="2">Tetratricopeptide repeat protein</fullName>
    </submittedName>
</protein>
<evidence type="ECO:0000313" key="2">
    <source>
        <dbReference type="EMBL" id="QUC10826.1"/>
    </source>
</evidence>
<dbReference type="InterPro" id="IPR027417">
    <property type="entry name" value="P-loop_NTPase"/>
</dbReference>
<dbReference type="RefSeq" id="WP_014845499.1">
    <property type="nucleotide sequence ID" value="NZ_CP072385.1"/>
</dbReference>
<dbReference type="Pfam" id="PF25199">
    <property type="entry name" value="nSTAND_NTPase5"/>
    <property type="match status" value="1"/>
</dbReference>
<dbReference type="Pfam" id="PF13374">
    <property type="entry name" value="TPR_10"/>
    <property type="match status" value="9"/>
</dbReference>